<accession>A0A370P7X3</accession>
<dbReference type="Pfam" id="PF10282">
    <property type="entry name" value="Lactonase"/>
    <property type="match status" value="1"/>
</dbReference>
<dbReference type="EMBL" id="KZ851865">
    <property type="protein sequence ID" value="RDK38275.1"/>
    <property type="molecule type" value="Genomic_DNA"/>
</dbReference>
<organism evidence="2 3">
    <name type="scientific">Aspergillus phoenicis ATCC 13157</name>
    <dbReference type="NCBI Taxonomy" id="1353007"/>
    <lineage>
        <taxon>Eukaryota</taxon>
        <taxon>Fungi</taxon>
        <taxon>Dikarya</taxon>
        <taxon>Ascomycota</taxon>
        <taxon>Pezizomycotina</taxon>
        <taxon>Eurotiomycetes</taxon>
        <taxon>Eurotiomycetidae</taxon>
        <taxon>Eurotiales</taxon>
        <taxon>Aspergillaceae</taxon>
        <taxon>Aspergillus</taxon>
    </lineage>
</organism>
<sequence>MASGIPGLQLHADCCPWCLSSMDVSPGTVDVLPENLNGGSGVLLSDLRVHPTGKYVYTLVRGHNVVSAFAVDEVSGRLRRIQTATINGISPKGCTFSPDGRFFYIAVSVSNEVQVWAVDANGILVPTEETAAVPRPSAITMVGMTPP</sequence>
<dbReference type="SUPFAM" id="SSF50974">
    <property type="entry name" value="Nitrous oxide reductase, N-terminal domain"/>
    <property type="match status" value="1"/>
</dbReference>
<protein>
    <recommendedName>
        <fullName evidence="4">Isomerase YbhE</fullName>
    </recommendedName>
</protein>
<dbReference type="InterPro" id="IPR019405">
    <property type="entry name" value="Lactonase_7-beta_prop"/>
</dbReference>
<dbReference type="PANTHER" id="PTHR30344:SF1">
    <property type="entry name" value="6-PHOSPHOGLUCONOLACTONASE"/>
    <property type="match status" value="1"/>
</dbReference>
<evidence type="ECO:0000313" key="3">
    <source>
        <dbReference type="Proteomes" id="UP000254937"/>
    </source>
</evidence>
<keyword evidence="3" id="KW-1185">Reference proteome</keyword>
<dbReference type="InterPro" id="IPR015943">
    <property type="entry name" value="WD40/YVTN_repeat-like_dom_sf"/>
</dbReference>
<dbReference type="AlphaFoldDB" id="A0A370P7X3"/>
<reference evidence="2 3" key="1">
    <citation type="submission" date="2018-07" db="EMBL/GenBank/DDBJ databases">
        <title>Section-level genome sequencing of Aspergillus section Nigri to investigate inter- and intra-species variation.</title>
        <authorList>
            <consortium name="DOE Joint Genome Institute"/>
            <person name="Vesth T.C."/>
            <person name="Nybo J.L."/>
            <person name="Theobald S."/>
            <person name="Frisvad J.C."/>
            <person name="Larsen T.O."/>
            <person name="Nielsen K.F."/>
            <person name="Hoof J.B."/>
            <person name="Brandl J."/>
            <person name="Salamov A."/>
            <person name="Riley R."/>
            <person name="Gladden J.M."/>
            <person name="Phatale P."/>
            <person name="Nielsen M.T."/>
            <person name="Lyhne E.K."/>
            <person name="Kogle M.E."/>
            <person name="Strasser K."/>
            <person name="McDonnell E."/>
            <person name="Barry K."/>
            <person name="Clum A."/>
            <person name="Chen C."/>
            <person name="Nolan M."/>
            <person name="Sandor L."/>
            <person name="Kuo A."/>
            <person name="Lipzen A."/>
            <person name="Hainaut M."/>
            <person name="Drula E."/>
            <person name="Tsang A."/>
            <person name="Magnuson J.K."/>
            <person name="Henrissat B."/>
            <person name="Wiebenga A."/>
            <person name="Simmons B.A."/>
            <person name="Makela M.R."/>
            <person name="De vries R.P."/>
            <person name="Grigoriev I.V."/>
            <person name="Mortensen U.H."/>
            <person name="Baker S.E."/>
            <person name="Andersen M.R."/>
        </authorList>
    </citation>
    <scope>NUCLEOTIDE SEQUENCE [LARGE SCALE GENOMIC DNA]</scope>
    <source>
        <strain evidence="2 3">ATCC 13157</strain>
    </source>
</reference>
<evidence type="ECO:0000256" key="1">
    <source>
        <dbReference type="ARBA" id="ARBA00005564"/>
    </source>
</evidence>
<gene>
    <name evidence="2" type="ORF">M752DRAFT_297241</name>
</gene>
<dbReference type="InterPro" id="IPR050282">
    <property type="entry name" value="Cycloisomerase_2"/>
</dbReference>
<evidence type="ECO:0008006" key="4">
    <source>
        <dbReference type="Google" id="ProtNLM"/>
    </source>
</evidence>
<dbReference type="PANTHER" id="PTHR30344">
    <property type="entry name" value="6-PHOSPHOGLUCONOLACTONASE-RELATED"/>
    <property type="match status" value="1"/>
</dbReference>
<comment type="similarity">
    <text evidence="1">Belongs to the cycloisomerase 2 family.</text>
</comment>
<evidence type="ECO:0000313" key="2">
    <source>
        <dbReference type="EMBL" id="RDK38275.1"/>
    </source>
</evidence>
<name>A0A370P7X3_ASPPH</name>
<dbReference type="Proteomes" id="UP000254937">
    <property type="component" value="Unassembled WGS sequence"/>
</dbReference>
<dbReference type="GO" id="GO:0005829">
    <property type="term" value="C:cytosol"/>
    <property type="evidence" value="ECO:0007669"/>
    <property type="project" value="TreeGrafter"/>
</dbReference>
<dbReference type="InterPro" id="IPR011045">
    <property type="entry name" value="N2O_reductase_N"/>
</dbReference>
<dbReference type="GO" id="GO:0017057">
    <property type="term" value="F:6-phosphogluconolactonase activity"/>
    <property type="evidence" value="ECO:0007669"/>
    <property type="project" value="TreeGrafter"/>
</dbReference>
<proteinExistence type="inferred from homology"/>
<dbReference type="Gene3D" id="2.130.10.10">
    <property type="entry name" value="YVTN repeat-like/Quinoprotein amine dehydrogenase"/>
    <property type="match status" value="1"/>
</dbReference>